<dbReference type="HOGENOM" id="CLU_000288_7_27_1"/>
<gene>
    <name evidence="1" type="ORF">GLOINDRAFT_340231</name>
</gene>
<dbReference type="EMBL" id="KI299781">
    <property type="protein sequence ID" value="ERZ97240.1"/>
    <property type="molecule type" value="Genomic_DNA"/>
</dbReference>
<accession>U9T1H2</accession>
<reference evidence="1" key="1">
    <citation type="submission" date="2013-07" db="EMBL/GenBank/DDBJ databases">
        <title>The genome of an arbuscular mycorrhizal fungus provides insights into the evolution of the oldest plant symbiosis.</title>
        <authorList>
            <consortium name="DOE Joint Genome Institute"/>
            <person name="Tisserant E."/>
            <person name="Malbreil M."/>
            <person name="Kuo A."/>
            <person name="Kohler A."/>
            <person name="Symeonidi A."/>
            <person name="Balestrini R."/>
            <person name="Charron P."/>
            <person name="Duensing N."/>
            <person name="Frei-dit-Frey N."/>
            <person name="Gianinazzi-Pearson V."/>
            <person name="Gilbert B."/>
            <person name="Handa Y."/>
            <person name="Hijri M."/>
            <person name="Kaul R."/>
            <person name="Kawaguchi M."/>
            <person name="Krajinski F."/>
            <person name="Lammers P."/>
            <person name="Lapierre D."/>
            <person name="Masclaux F.G."/>
            <person name="Murat C."/>
            <person name="Morin E."/>
            <person name="Ndikumana S."/>
            <person name="Pagni M."/>
            <person name="Petitpierre D."/>
            <person name="Requena N."/>
            <person name="Rosikiewicz P."/>
            <person name="Riley R."/>
            <person name="Saito K."/>
            <person name="San Clemente H."/>
            <person name="Shapiro H."/>
            <person name="van Tuinen D."/>
            <person name="Becard G."/>
            <person name="Bonfante P."/>
            <person name="Paszkowski U."/>
            <person name="Shachar-Hill Y."/>
            <person name="Young J.P."/>
            <person name="Sanders I.R."/>
            <person name="Henrissat B."/>
            <person name="Rensing S.A."/>
            <person name="Grigoriev I.V."/>
            <person name="Corradi N."/>
            <person name="Roux C."/>
            <person name="Martin F."/>
        </authorList>
    </citation>
    <scope>NUCLEOTIDE SEQUENCE</scope>
    <source>
        <strain evidence="1">DAOM 197198</strain>
    </source>
</reference>
<protein>
    <submittedName>
        <fullName evidence="1">Uncharacterized protein</fullName>
    </submittedName>
</protein>
<evidence type="ECO:0000313" key="1">
    <source>
        <dbReference type="EMBL" id="ERZ97240.1"/>
    </source>
</evidence>
<name>U9T1H2_RHIID</name>
<dbReference type="AlphaFoldDB" id="U9T1H2"/>
<proteinExistence type="predicted"/>
<organism evidence="1">
    <name type="scientific">Rhizophagus irregularis (strain DAOM 181602 / DAOM 197198 / MUCL 43194)</name>
    <name type="common">Arbuscular mycorrhizal fungus</name>
    <name type="synonym">Glomus intraradices</name>
    <dbReference type="NCBI Taxonomy" id="747089"/>
    <lineage>
        <taxon>Eukaryota</taxon>
        <taxon>Fungi</taxon>
        <taxon>Fungi incertae sedis</taxon>
        <taxon>Mucoromycota</taxon>
        <taxon>Glomeromycotina</taxon>
        <taxon>Glomeromycetes</taxon>
        <taxon>Glomerales</taxon>
        <taxon>Glomeraceae</taxon>
        <taxon>Rhizophagus</taxon>
    </lineage>
</organism>
<sequence>MAHEFIYSEIHRAEKLAENTQNNKEKQYESIKQTILADQTFTSDERSHAIKLINKKIDKYKVRENKGTRRICENCKQECLATLYCEYCQFGLMDIMMNGILKKIN</sequence>